<feature type="signal peptide" evidence="3">
    <location>
        <begin position="1"/>
        <end position="24"/>
    </location>
</feature>
<dbReference type="PANTHER" id="PTHR43248">
    <property type="entry name" value="2-SUCCINYL-6-HYDROXY-2,4-CYCLOHEXADIENE-1-CARBOXYLATE SYNTHASE"/>
    <property type="match status" value="1"/>
</dbReference>
<dbReference type="KEGG" id="ctes:O987_17220"/>
<evidence type="ECO:0000256" key="2">
    <source>
        <dbReference type="ARBA" id="ARBA00022801"/>
    </source>
</evidence>
<dbReference type="PANTHER" id="PTHR43248:SF25">
    <property type="entry name" value="AB HYDROLASE-1 DOMAIN-CONTAINING PROTEIN-RELATED"/>
    <property type="match status" value="1"/>
</dbReference>
<dbReference type="Pfam" id="PF00561">
    <property type="entry name" value="Abhydrolase_1"/>
    <property type="match status" value="1"/>
</dbReference>
<dbReference type="Gene3D" id="3.40.50.1820">
    <property type="entry name" value="alpha/beta hydrolase"/>
    <property type="match status" value="1"/>
</dbReference>
<dbReference type="AlphaFoldDB" id="A0A076PSB8"/>
<evidence type="ECO:0000313" key="7">
    <source>
        <dbReference type="Proteomes" id="UP000028782"/>
    </source>
</evidence>
<feature type="domain" description="AB hydrolase-1" evidence="4">
    <location>
        <begin position="104"/>
        <end position="270"/>
    </location>
</feature>
<dbReference type="GO" id="GO:0016787">
    <property type="term" value="F:hydrolase activity"/>
    <property type="evidence" value="ECO:0007669"/>
    <property type="project" value="UniProtKB-KW"/>
</dbReference>
<dbReference type="InterPro" id="IPR029058">
    <property type="entry name" value="AB_hydrolase_fold"/>
</dbReference>
<dbReference type="InterPro" id="IPR013595">
    <property type="entry name" value="Pept_S33_TAP-like_C"/>
</dbReference>
<evidence type="ECO:0008006" key="8">
    <source>
        <dbReference type="Google" id="ProtNLM"/>
    </source>
</evidence>
<dbReference type="EMBL" id="CP006704">
    <property type="protein sequence ID" value="AIJ47556.1"/>
    <property type="molecule type" value="Genomic_DNA"/>
</dbReference>
<dbReference type="Pfam" id="PF08386">
    <property type="entry name" value="Abhydrolase_4"/>
    <property type="match status" value="1"/>
</dbReference>
<name>A0A076PSB8_COMTE</name>
<dbReference type="InterPro" id="IPR051601">
    <property type="entry name" value="Serine_prot/Carboxylest_S33"/>
</dbReference>
<dbReference type="InterPro" id="IPR000073">
    <property type="entry name" value="AB_hydrolase_1"/>
</dbReference>
<keyword evidence="2" id="KW-0378">Hydrolase</keyword>
<gene>
    <name evidence="6" type="ORF">O987_17220</name>
</gene>
<evidence type="ECO:0000313" key="6">
    <source>
        <dbReference type="EMBL" id="AIJ47556.1"/>
    </source>
</evidence>
<dbReference type="Proteomes" id="UP000028782">
    <property type="component" value="Chromosome"/>
</dbReference>
<organism evidence="6 7">
    <name type="scientific">Comamonas testosteroni TK102</name>
    <dbReference type="NCBI Taxonomy" id="1392005"/>
    <lineage>
        <taxon>Bacteria</taxon>
        <taxon>Pseudomonadati</taxon>
        <taxon>Pseudomonadota</taxon>
        <taxon>Betaproteobacteria</taxon>
        <taxon>Burkholderiales</taxon>
        <taxon>Comamonadaceae</taxon>
        <taxon>Comamonas</taxon>
    </lineage>
</organism>
<dbReference type="RefSeq" id="WP_043373587.1">
    <property type="nucleotide sequence ID" value="NZ_CP006704.1"/>
</dbReference>
<reference evidence="6 7" key="1">
    <citation type="journal article" date="2014" name="Genome Announc.">
        <title>Complete Genome Sequence of Polychlorinated Biphenyl Degrader Comamonas testosteroni TK102 (NBRC 109938).</title>
        <authorList>
            <person name="Fukuda K."/>
            <person name="Hosoyama A."/>
            <person name="Tsuchikane K."/>
            <person name="Ohji S."/>
            <person name="Yamazoe A."/>
            <person name="Fujita N."/>
            <person name="Shintani M."/>
            <person name="Kimbara K."/>
        </authorList>
    </citation>
    <scope>NUCLEOTIDE SEQUENCE [LARGE SCALE GENOMIC DNA]</scope>
    <source>
        <strain evidence="6">TK102</strain>
    </source>
</reference>
<proteinExistence type="inferred from homology"/>
<evidence type="ECO:0000259" key="4">
    <source>
        <dbReference type="Pfam" id="PF00561"/>
    </source>
</evidence>
<protein>
    <recommendedName>
        <fullName evidence="8">AB hydrolase-1 domain-containing protein</fullName>
    </recommendedName>
</protein>
<dbReference type="SUPFAM" id="SSF53474">
    <property type="entry name" value="alpha/beta-Hydrolases"/>
    <property type="match status" value="1"/>
</dbReference>
<sequence length="601" mass="65916">MKSMQWLGLVTLAVLLVACGGSDAEPETKDPLAAYKNQKLSWGSCDAYFSKYSSEGAERYISKLGSRLQCADIEAPLDYKHPDGLKIKVSALRVQAADAPEKKPHLFFNPGGPGGDGLNLSLAYSQMLAGGNPNTALGAIYKKVSESFNFVGFSPRGVGASTNLQCSGNEQVYAQDSSADGENAENIRRITDSARYMAVNCQKNPISDFINTDATARDMDLMRHLFGDEKMHYYGISYGTWLGFWYAGLFPERVGPMVVDSNMNFSQSIHAASISYEVGKIHSFANHIAPYAARHNSSLGMGTSTQEIVDRLKRLAPPLNQMLVQSSFRAEPDTIANELLYARMLMDASGYLRNGMQPSDIANRLQNIQVSTGDPDVDASIPDKASSIGSGISMLNDPQYWTAAVPFSADNSDSVFNTVVCNDELLLERDPVYWVNKGFELARTLPIANNRIAGQPCLYWKRQLQFSKPSMASLKTARMLMVQSEYDVPTPLAGAMETFEQLPATSMVYVMNEGSHGLMVYQTECVDLTVMNYLLGQAPAQRLTQCQGKPLPLDAQVQTLQARSIRSLSTSGQEPSNFEDPELARTLLERLRKAISSASLH</sequence>
<accession>A0A076PSB8</accession>
<dbReference type="HOGENOM" id="CLU_013364_3_2_4"/>
<evidence type="ECO:0000256" key="1">
    <source>
        <dbReference type="ARBA" id="ARBA00010088"/>
    </source>
</evidence>
<dbReference type="PROSITE" id="PS51257">
    <property type="entry name" value="PROKAR_LIPOPROTEIN"/>
    <property type="match status" value="1"/>
</dbReference>
<feature type="domain" description="Peptidase S33 tripeptidyl aminopeptidase-like C-terminal" evidence="5">
    <location>
        <begin position="449"/>
        <end position="540"/>
    </location>
</feature>
<keyword evidence="3" id="KW-0732">Signal</keyword>
<evidence type="ECO:0000256" key="3">
    <source>
        <dbReference type="SAM" id="SignalP"/>
    </source>
</evidence>
<feature type="chain" id="PRO_5001716001" description="AB hydrolase-1 domain-containing protein" evidence="3">
    <location>
        <begin position="25"/>
        <end position="601"/>
    </location>
</feature>
<evidence type="ECO:0000259" key="5">
    <source>
        <dbReference type="Pfam" id="PF08386"/>
    </source>
</evidence>
<comment type="similarity">
    <text evidence="1">Belongs to the peptidase S33 family.</text>
</comment>